<organism evidence="1 2">
    <name type="scientific">Phycomyces blakesleeanus (strain ATCC 8743b / DSM 1359 / FGSC 10004 / NBRC 33097 / NRRL 1555)</name>
    <dbReference type="NCBI Taxonomy" id="763407"/>
    <lineage>
        <taxon>Eukaryota</taxon>
        <taxon>Fungi</taxon>
        <taxon>Fungi incertae sedis</taxon>
        <taxon>Mucoromycota</taxon>
        <taxon>Mucoromycotina</taxon>
        <taxon>Mucoromycetes</taxon>
        <taxon>Mucorales</taxon>
        <taxon>Phycomycetaceae</taxon>
        <taxon>Phycomyces</taxon>
    </lineage>
</organism>
<dbReference type="InParanoid" id="A0A167PFU9"/>
<dbReference type="RefSeq" id="XP_018295869.1">
    <property type="nucleotide sequence ID" value="XM_018443165.1"/>
</dbReference>
<dbReference type="EMBL" id="KV440974">
    <property type="protein sequence ID" value="OAD77829.1"/>
    <property type="molecule type" value="Genomic_DNA"/>
</dbReference>
<evidence type="ECO:0000313" key="1">
    <source>
        <dbReference type="EMBL" id="OAD77829.1"/>
    </source>
</evidence>
<dbReference type="VEuPathDB" id="FungiDB:PHYBLDRAFT_76519"/>
<dbReference type="Pfam" id="PF07924">
    <property type="entry name" value="NuiA"/>
    <property type="match status" value="1"/>
</dbReference>
<dbReference type="Proteomes" id="UP000077315">
    <property type="component" value="Unassembled WGS sequence"/>
</dbReference>
<dbReference type="OrthoDB" id="2329895at2759"/>
<name>A0A167PFU9_PHYB8</name>
<accession>A0A167PFU9</accession>
<dbReference type="AlphaFoldDB" id="A0A167PFU9"/>
<reference evidence="2" key="1">
    <citation type="submission" date="2015-06" db="EMBL/GenBank/DDBJ databases">
        <title>Expansion of signal transduction pathways in fungi by whole-genome duplication.</title>
        <authorList>
            <consortium name="DOE Joint Genome Institute"/>
            <person name="Corrochano L.M."/>
            <person name="Kuo A."/>
            <person name="Marcet-Houben M."/>
            <person name="Polaino S."/>
            <person name="Salamov A."/>
            <person name="Villalobos J.M."/>
            <person name="Alvarez M.I."/>
            <person name="Avalos J."/>
            <person name="Benito E.P."/>
            <person name="Benoit I."/>
            <person name="Burger G."/>
            <person name="Camino L.P."/>
            <person name="Canovas D."/>
            <person name="Cerda-Olmedo E."/>
            <person name="Cheng J.-F."/>
            <person name="Dominguez A."/>
            <person name="Elias M."/>
            <person name="Eslava A.P."/>
            <person name="Glaser F."/>
            <person name="Grimwood J."/>
            <person name="Gutierrez G."/>
            <person name="Heitman J."/>
            <person name="Henrissat B."/>
            <person name="Iturriaga E.A."/>
            <person name="Lang B.F."/>
            <person name="Lavin J.L."/>
            <person name="Lee S."/>
            <person name="Li W."/>
            <person name="Lindquist E."/>
            <person name="Lopez-Garcia S."/>
            <person name="Luque E.M."/>
            <person name="Marcos A.T."/>
            <person name="Martin J."/>
            <person name="McCluskey K."/>
            <person name="Medina H.R."/>
            <person name="Miralles-Duran A."/>
            <person name="Miyazaki A."/>
            <person name="Munoz-Torres E."/>
            <person name="Oguiza J.A."/>
            <person name="Ohm R."/>
            <person name="Olmedo M."/>
            <person name="Orejas M."/>
            <person name="Ortiz-Castellanos L."/>
            <person name="Pisabarro A.G."/>
            <person name="Rodriguez-Romero J."/>
            <person name="Ruiz-Herrera J."/>
            <person name="Ruiz-Vazquez R."/>
            <person name="Sanz C."/>
            <person name="Schackwitz W."/>
            <person name="Schmutz J."/>
            <person name="Shahriari M."/>
            <person name="Shelest E."/>
            <person name="Silva-Franco F."/>
            <person name="Soanes D."/>
            <person name="Syed K."/>
            <person name="Tagua V.G."/>
            <person name="Talbot N.J."/>
            <person name="Thon M."/>
            <person name="De vries R.P."/>
            <person name="Wiebenga A."/>
            <person name="Yadav J.S."/>
            <person name="Braun E.L."/>
            <person name="Baker S."/>
            <person name="Garre V."/>
            <person name="Horwitz B."/>
            <person name="Torres-Martinez S."/>
            <person name="Idnurm A."/>
            <person name="Herrera-Estrella A."/>
            <person name="Gabaldon T."/>
            <person name="Grigoriev I.V."/>
        </authorList>
    </citation>
    <scope>NUCLEOTIDE SEQUENCE [LARGE SCALE GENOMIC DNA]</scope>
    <source>
        <strain evidence="2">NRRL 1555(-)</strain>
    </source>
</reference>
<dbReference type="GeneID" id="29004071"/>
<keyword evidence="2" id="KW-1185">Reference proteome</keyword>
<protein>
    <submittedName>
        <fullName evidence="1">Uncharacterized protein</fullName>
    </submittedName>
</protein>
<dbReference type="Gene3D" id="3.40.1460.10">
    <property type="entry name" value="Nuclease A inhibitor-like"/>
    <property type="match status" value="1"/>
</dbReference>
<dbReference type="InterPro" id="IPR012489">
    <property type="entry name" value="NucleaseA_inhib-like"/>
</dbReference>
<proteinExistence type="predicted"/>
<dbReference type="InterPro" id="IPR036587">
    <property type="entry name" value="NucleaseA_inhib-like_sf"/>
</dbReference>
<gene>
    <name evidence="1" type="ORF">PHYBLDRAFT_76519</name>
</gene>
<dbReference type="SUPFAM" id="SSF82602">
    <property type="entry name" value="Nuclease A inhibitor (NuiA)"/>
    <property type="match status" value="1"/>
</dbReference>
<sequence>MSDGDSSYLAMLNNPVINPPANSEPAATQETTTVNAPLATFEAATKAQKELKDASKNLELISETEAEFQSVNVAWGKNTELPTPEQLAQLGLISDPAAPCKTKTLDQFFSTRTSEESDSYGQAARFRQLEAKLVEVFGGKDKARVYQIGEYTITVLILGVINGENGNNALVGLRSLLVQT</sequence>
<evidence type="ECO:0000313" key="2">
    <source>
        <dbReference type="Proteomes" id="UP000077315"/>
    </source>
</evidence>